<dbReference type="AlphaFoldDB" id="A0AA39YSZ8"/>
<keyword evidence="9" id="KW-0175">Coiled coil</keyword>
<keyword evidence="8" id="KW-0862">Zinc</keyword>
<dbReference type="GO" id="GO:0008270">
    <property type="term" value="F:zinc ion binding"/>
    <property type="evidence" value="ECO:0007669"/>
    <property type="project" value="UniProtKB-KW"/>
</dbReference>
<accession>A0AA39YSZ8</accession>
<dbReference type="CDD" id="cd22584">
    <property type="entry name" value="Rcat_RBR_unk"/>
    <property type="match status" value="1"/>
</dbReference>
<evidence type="ECO:0000313" key="12">
    <source>
        <dbReference type="EMBL" id="KAK0657446.1"/>
    </source>
</evidence>
<keyword evidence="13" id="KW-1185">Reference proteome</keyword>
<dbReference type="GO" id="GO:0061630">
    <property type="term" value="F:ubiquitin protein ligase activity"/>
    <property type="evidence" value="ECO:0007669"/>
    <property type="project" value="UniProtKB-EC"/>
</dbReference>
<evidence type="ECO:0000256" key="7">
    <source>
        <dbReference type="ARBA" id="ARBA00022786"/>
    </source>
</evidence>
<feature type="compositionally biased region" description="Acidic residues" evidence="10">
    <location>
        <begin position="710"/>
        <end position="722"/>
    </location>
</feature>
<evidence type="ECO:0000256" key="4">
    <source>
        <dbReference type="ARBA" id="ARBA00022723"/>
    </source>
</evidence>
<comment type="catalytic activity">
    <reaction evidence="1">
        <text>[E2 ubiquitin-conjugating enzyme]-S-ubiquitinyl-L-cysteine + [acceptor protein]-L-lysine = [E2 ubiquitin-conjugating enzyme]-L-cysteine + [acceptor protein]-N(6)-ubiquitinyl-L-lysine.</text>
        <dbReference type="EC" id="2.3.2.31"/>
    </reaction>
</comment>
<name>A0AA39YSZ8_9PEZI</name>
<dbReference type="EMBL" id="JAULSV010000001">
    <property type="protein sequence ID" value="KAK0657446.1"/>
    <property type="molecule type" value="Genomic_DNA"/>
</dbReference>
<feature type="domain" description="RING-type" evidence="11">
    <location>
        <begin position="247"/>
        <end position="446"/>
    </location>
</feature>
<feature type="region of interest" description="Disordered" evidence="10">
    <location>
        <begin position="99"/>
        <end position="168"/>
    </location>
</feature>
<evidence type="ECO:0000256" key="3">
    <source>
        <dbReference type="ARBA" id="ARBA00022679"/>
    </source>
</evidence>
<dbReference type="EC" id="2.3.2.31" evidence="2"/>
<evidence type="ECO:0000256" key="10">
    <source>
        <dbReference type="SAM" id="MobiDB-lite"/>
    </source>
</evidence>
<evidence type="ECO:0000256" key="9">
    <source>
        <dbReference type="SAM" id="Coils"/>
    </source>
</evidence>
<feature type="region of interest" description="Disordered" evidence="10">
    <location>
        <begin position="744"/>
        <end position="766"/>
    </location>
</feature>
<dbReference type="InterPro" id="IPR002867">
    <property type="entry name" value="IBR_dom"/>
</dbReference>
<feature type="region of interest" description="Disordered" evidence="10">
    <location>
        <begin position="1"/>
        <end position="64"/>
    </location>
</feature>
<evidence type="ECO:0000256" key="1">
    <source>
        <dbReference type="ARBA" id="ARBA00001798"/>
    </source>
</evidence>
<protein>
    <recommendedName>
        <fullName evidence="2">RBR-type E3 ubiquitin transferase</fullName>
        <ecNumber evidence="2">2.3.2.31</ecNumber>
    </recommendedName>
</protein>
<feature type="compositionally biased region" description="Low complexity" evidence="10">
    <location>
        <begin position="142"/>
        <end position="160"/>
    </location>
</feature>
<dbReference type="Gene3D" id="1.20.120.1750">
    <property type="match status" value="1"/>
</dbReference>
<keyword evidence="7" id="KW-0833">Ubl conjugation pathway</keyword>
<dbReference type="Gene3D" id="3.30.40.10">
    <property type="entry name" value="Zinc/RING finger domain, C3HC4 (zinc finger)"/>
    <property type="match status" value="1"/>
</dbReference>
<evidence type="ECO:0000259" key="11">
    <source>
        <dbReference type="PROSITE" id="PS51873"/>
    </source>
</evidence>
<feature type="region of interest" description="Disordered" evidence="10">
    <location>
        <begin position="705"/>
        <end position="728"/>
    </location>
</feature>
<dbReference type="GO" id="GO:0016567">
    <property type="term" value="P:protein ubiquitination"/>
    <property type="evidence" value="ECO:0007669"/>
    <property type="project" value="InterPro"/>
</dbReference>
<dbReference type="PROSITE" id="PS51873">
    <property type="entry name" value="TRIAD"/>
    <property type="match status" value="1"/>
</dbReference>
<dbReference type="SUPFAM" id="SSF57850">
    <property type="entry name" value="RING/U-box"/>
    <property type="match status" value="2"/>
</dbReference>
<keyword evidence="4" id="KW-0479">Metal-binding</keyword>
<dbReference type="Proteomes" id="UP001174936">
    <property type="component" value="Unassembled WGS sequence"/>
</dbReference>
<dbReference type="Pfam" id="PF01485">
    <property type="entry name" value="IBR"/>
    <property type="match status" value="1"/>
</dbReference>
<dbReference type="SMART" id="SM00647">
    <property type="entry name" value="IBR"/>
    <property type="match status" value="2"/>
</dbReference>
<comment type="caution">
    <text evidence="12">The sequence shown here is derived from an EMBL/GenBank/DDBJ whole genome shotgun (WGS) entry which is preliminary data.</text>
</comment>
<sequence length="766" mass="87600">MCAVAIHAPPIHTPTKVEDPKRVQMPGHWEDDPESIQLEAEQPIEEGPGQPSQSQSEKDPELFRYNPPAALTELANVTSETIVLIVRSSVEHVFQQVEAERRTQEEANASELAPDTDDPTQQPTPGSTTGKEPDLTPGVSLTQQPTTSSHSASSDSQSWSDEQHRGQRRHRFGFRRIFQHIVEKGESSSSSSASASFDLSSLPAYIHRIPPPTSSTAPSTPSTFTQLVYKHIKPSATPSAGSTSEPETIECTSCFDDLTPSTTIKTPCQHPYCAPCFQQLISTALESESQWPPKCCLTPIPFRTISKHARPDILKRYRDRDAEFKVPAANRIYCSTPDCGTWIRKVDKANKTARCTAGHTMCILCRGAPHPLDTPCPQDRDRQVVDMLAEEEGWRRCSKCAVLVEHREACQHMTCRCGNQFCYVCGAQWRTCVCTSDMLVGIKARAAKKREERLKKEKEEDEWLGEALRLIEEYERETREMEERRRAERRREREAERARREEERVVALGVKYGELREVLERVNEMQKALVRCAQDREGEEAKVQEAEEIEQLVRRQEVELQELRTVLDVKLTDRELEWDRDYRVRVVYEKRVEDEYAAALRAFWSDKTGGGVYAGEALRAYMAQNDQRWDFWNSTRESDLQKLRYEHEEELAIRKEIMETMRLRQQEELGERQVEREARFAAERKWFELVVAERTRMLAEIETVDRESGGVDEEPISEDDGLELTPFDDGGDRWALREVKSGKAVLSQGGSYGRDRPEWPLKSVAK</sequence>
<evidence type="ECO:0000256" key="8">
    <source>
        <dbReference type="ARBA" id="ARBA00022833"/>
    </source>
</evidence>
<dbReference type="PANTHER" id="PTHR11685">
    <property type="entry name" value="RBR FAMILY RING FINGER AND IBR DOMAIN-CONTAINING"/>
    <property type="match status" value="1"/>
</dbReference>
<dbReference type="InterPro" id="IPR044066">
    <property type="entry name" value="TRIAD_supradom"/>
</dbReference>
<feature type="coiled-coil region" evidence="9">
    <location>
        <begin position="464"/>
        <end position="504"/>
    </location>
</feature>
<proteinExistence type="predicted"/>
<keyword evidence="3" id="KW-0808">Transferase</keyword>
<evidence type="ECO:0000313" key="13">
    <source>
        <dbReference type="Proteomes" id="UP001174936"/>
    </source>
</evidence>
<dbReference type="InterPro" id="IPR013083">
    <property type="entry name" value="Znf_RING/FYVE/PHD"/>
</dbReference>
<dbReference type="CDD" id="cd20335">
    <property type="entry name" value="BRcat_RBR"/>
    <property type="match status" value="1"/>
</dbReference>
<evidence type="ECO:0000256" key="2">
    <source>
        <dbReference type="ARBA" id="ARBA00012251"/>
    </source>
</evidence>
<reference evidence="12" key="1">
    <citation type="submission" date="2023-06" db="EMBL/GenBank/DDBJ databases">
        <title>Genome-scale phylogeny and comparative genomics of the fungal order Sordariales.</title>
        <authorList>
            <consortium name="Lawrence Berkeley National Laboratory"/>
            <person name="Hensen N."/>
            <person name="Bonometti L."/>
            <person name="Westerberg I."/>
            <person name="Brannstrom I.O."/>
            <person name="Guillou S."/>
            <person name="Cros-Aarteil S."/>
            <person name="Calhoun S."/>
            <person name="Haridas S."/>
            <person name="Kuo A."/>
            <person name="Mondo S."/>
            <person name="Pangilinan J."/>
            <person name="Riley R."/>
            <person name="Labutti K."/>
            <person name="Andreopoulos B."/>
            <person name="Lipzen A."/>
            <person name="Chen C."/>
            <person name="Yanf M."/>
            <person name="Daum C."/>
            <person name="Ng V."/>
            <person name="Clum A."/>
            <person name="Steindorff A."/>
            <person name="Ohm R."/>
            <person name="Martin F."/>
            <person name="Silar P."/>
            <person name="Natvig D."/>
            <person name="Lalanne C."/>
            <person name="Gautier V."/>
            <person name="Ament-Velasquez S.L."/>
            <person name="Kruys A."/>
            <person name="Hutchinson M.I."/>
            <person name="Powell A.J."/>
            <person name="Barry K."/>
            <person name="Miller A.N."/>
            <person name="Grigoriev I.V."/>
            <person name="Debuchy R."/>
            <person name="Gladieux P."/>
            <person name="Thoren M.H."/>
            <person name="Johannesson H."/>
        </authorList>
    </citation>
    <scope>NUCLEOTIDE SEQUENCE</scope>
    <source>
        <strain evidence="12">SMH2532-1</strain>
    </source>
</reference>
<organism evidence="12 13">
    <name type="scientific">Cercophora newfieldiana</name>
    <dbReference type="NCBI Taxonomy" id="92897"/>
    <lineage>
        <taxon>Eukaryota</taxon>
        <taxon>Fungi</taxon>
        <taxon>Dikarya</taxon>
        <taxon>Ascomycota</taxon>
        <taxon>Pezizomycotina</taxon>
        <taxon>Sordariomycetes</taxon>
        <taxon>Sordariomycetidae</taxon>
        <taxon>Sordariales</taxon>
        <taxon>Lasiosphaeriaceae</taxon>
        <taxon>Cercophora</taxon>
    </lineage>
</organism>
<dbReference type="InterPro" id="IPR031127">
    <property type="entry name" value="E3_UB_ligase_RBR"/>
</dbReference>
<evidence type="ECO:0000256" key="5">
    <source>
        <dbReference type="ARBA" id="ARBA00022737"/>
    </source>
</evidence>
<evidence type="ECO:0000256" key="6">
    <source>
        <dbReference type="ARBA" id="ARBA00022771"/>
    </source>
</evidence>
<gene>
    <name evidence="12" type="ORF">B0T16DRAFT_385984</name>
</gene>
<keyword evidence="6" id="KW-0863">Zinc-finger</keyword>
<keyword evidence="5" id="KW-0677">Repeat</keyword>